<dbReference type="Proteomes" id="UP001163603">
    <property type="component" value="Chromosome 1"/>
</dbReference>
<proteinExistence type="predicted"/>
<protein>
    <submittedName>
        <fullName evidence="1">Uncharacterized protein</fullName>
    </submittedName>
</protein>
<evidence type="ECO:0000313" key="1">
    <source>
        <dbReference type="EMBL" id="KAJ0053258.1"/>
    </source>
</evidence>
<comment type="caution">
    <text evidence="1">The sequence shown here is derived from an EMBL/GenBank/DDBJ whole genome shotgun (WGS) entry which is preliminary data.</text>
</comment>
<sequence>MTSKELNEESGSKGDLSINFSTITPQKTKLCLT</sequence>
<organism evidence="1 2">
    <name type="scientific">Pistacia integerrima</name>
    <dbReference type="NCBI Taxonomy" id="434235"/>
    <lineage>
        <taxon>Eukaryota</taxon>
        <taxon>Viridiplantae</taxon>
        <taxon>Streptophyta</taxon>
        <taxon>Embryophyta</taxon>
        <taxon>Tracheophyta</taxon>
        <taxon>Spermatophyta</taxon>
        <taxon>Magnoliopsida</taxon>
        <taxon>eudicotyledons</taxon>
        <taxon>Gunneridae</taxon>
        <taxon>Pentapetalae</taxon>
        <taxon>rosids</taxon>
        <taxon>malvids</taxon>
        <taxon>Sapindales</taxon>
        <taxon>Anacardiaceae</taxon>
        <taxon>Pistacia</taxon>
    </lineage>
</organism>
<keyword evidence="2" id="KW-1185">Reference proteome</keyword>
<evidence type="ECO:0000313" key="2">
    <source>
        <dbReference type="Proteomes" id="UP001163603"/>
    </source>
</evidence>
<gene>
    <name evidence="1" type="ORF">Pint_01197</name>
</gene>
<dbReference type="EMBL" id="CM047736">
    <property type="protein sequence ID" value="KAJ0053258.1"/>
    <property type="molecule type" value="Genomic_DNA"/>
</dbReference>
<reference evidence="2" key="1">
    <citation type="journal article" date="2023" name="G3 (Bethesda)">
        <title>Genome assembly and association tests identify interacting loci associated with vigor, precocity, and sex in interspecific pistachio rootstocks.</title>
        <authorList>
            <person name="Palmer W."/>
            <person name="Jacygrad E."/>
            <person name="Sagayaradj S."/>
            <person name="Cavanaugh K."/>
            <person name="Han R."/>
            <person name="Bertier L."/>
            <person name="Beede B."/>
            <person name="Kafkas S."/>
            <person name="Golino D."/>
            <person name="Preece J."/>
            <person name="Michelmore R."/>
        </authorList>
    </citation>
    <scope>NUCLEOTIDE SEQUENCE [LARGE SCALE GENOMIC DNA]</scope>
</reference>
<accession>A0ACC0ZKD7</accession>
<name>A0ACC0ZKD7_9ROSI</name>